<evidence type="ECO:0000313" key="2">
    <source>
        <dbReference type="Proteomes" id="UP000436468"/>
    </source>
</evidence>
<dbReference type="AlphaFoldDB" id="A0A844S983"/>
<dbReference type="PANTHER" id="PTHR43123:SF4">
    <property type="entry name" value="POLYSACCHARIDE DEACETYLASE"/>
    <property type="match status" value="1"/>
</dbReference>
<name>A0A844S983_9BRAD</name>
<dbReference type="Proteomes" id="UP000436468">
    <property type="component" value="Unassembled WGS sequence"/>
</dbReference>
<accession>A0A844S983</accession>
<gene>
    <name evidence="1" type="ORF">GPL21_01975</name>
</gene>
<dbReference type="PANTHER" id="PTHR43123">
    <property type="entry name" value="POLYSACCHARIDE DEACETYLASE-RELATED"/>
    <property type="match status" value="1"/>
</dbReference>
<proteinExistence type="predicted"/>
<keyword evidence="2" id="KW-1185">Reference proteome</keyword>
<reference evidence="1 2" key="1">
    <citation type="submission" date="2019-12" db="EMBL/GenBank/DDBJ databases">
        <title>Draft genome sequences Bradyrhizobium cajani AMBPC1010, Bradyrhizobium pachyrhizi AMBPC1040 and Bradyrhizobium yuanmingense ALSPC3051, three plant growth promoting strains isolated from nodules of Cajanus cajan L. in Dominican Republic.</title>
        <authorList>
            <person name="Flores-Felix J.D."/>
            <person name="Araujo J."/>
            <person name="Diaz-Alcantara C."/>
            <person name="Gonzalez-Andres F."/>
            <person name="Velazquez E."/>
        </authorList>
    </citation>
    <scope>NUCLEOTIDE SEQUENCE [LARGE SCALE GENOMIC DNA]</scope>
    <source>
        <strain evidence="1 2">1040</strain>
    </source>
</reference>
<sequence>MAASASKPPVPPLPLMRGLDGSKNFLQKYSDVKRAINRAGKIPMDPRIVEARDVLISIAEDGDRLSRGEAVLRSDSVGPALAAHGRYRYSAIAQRPDFNWPQGRRLAVYVGLNLEHFAFGDGLGAELCPGGPHPDVLNYAWRDYGNRVGVWRLIELFDELELPLSVLANSSIYHYCPEIMEAFRARGDEIVGHGRTNSERQGVLAPDEERQLIAEATDVIARAEGRPPRGWLGPWISQSQVTPDLLAEAGYEYLLDWCMDDQPVWFSTRNGGRILSVPYPQELNDIPSIVGRKDSGEQFAAMITDTFEEMLAQSKGQSLVMGIALHPYLVGQPHRLRPLRRALQTILARRDEIWITTAGGIAAFSRALPDGIVPT</sequence>
<dbReference type="Gene3D" id="3.20.20.370">
    <property type="entry name" value="Glycoside hydrolase/deacetylase"/>
    <property type="match status" value="1"/>
</dbReference>
<protein>
    <submittedName>
        <fullName evidence="1">Polysaccharide deacetylase family protein</fullName>
    </submittedName>
</protein>
<dbReference type="SUPFAM" id="SSF88713">
    <property type="entry name" value="Glycoside hydrolase/deacetylase"/>
    <property type="match status" value="1"/>
</dbReference>
<dbReference type="GO" id="GO:0005975">
    <property type="term" value="P:carbohydrate metabolic process"/>
    <property type="evidence" value="ECO:0007669"/>
    <property type="project" value="InterPro"/>
</dbReference>
<organism evidence="1 2">
    <name type="scientific">Bradyrhizobium pachyrhizi</name>
    <dbReference type="NCBI Taxonomy" id="280333"/>
    <lineage>
        <taxon>Bacteria</taxon>
        <taxon>Pseudomonadati</taxon>
        <taxon>Pseudomonadota</taxon>
        <taxon>Alphaproteobacteria</taxon>
        <taxon>Hyphomicrobiales</taxon>
        <taxon>Nitrobacteraceae</taxon>
        <taxon>Bradyrhizobium</taxon>
    </lineage>
</organism>
<comment type="caution">
    <text evidence="1">The sequence shown here is derived from an EMBL/GenBank/DDBJ whole genome shotgun (WGS) entry which is preliminary data.</text>
</comment>
<dbReference type="EMBL" id="WQNF01000001">
    <property type="protein sequence ID" value="MVT63883.1"/>
    <property type="molecule type" value="Genomic_DNA"/>
</dbReference>
<dbReference type="CDD" id="cd10979">
    <property type="entry name" value="CE4_PuuE_like"/>
    <property type="match status" value="1"/>
</dbReference>
<evidence type="ECO:0000313" key="1">
    <source>
        <dbReference type="EMBL" id="MVT63883.1"/>
    </source>
</evidence>
<dbReference type="InterPro" id="IPR011330">
    <property type="entry name" value="Glyco_hydro/deAcase_b/a-brl"/>
</dbReference>